<evidence type="ECO:0000256" key="2">
    <source>
        <dbReference type="ARBA" id="ARBA00022512"/>
    </source>
</evidence>
<evidence type="ECO:0000313" key="15">
    <source>
        <dbReference type="Proteomes" id="UP000613580"/>
    </source>
</evidence>
<feature type="active site" description="Charge relay system" evidence="8 9">
    <location>
        <position position="162"/>
    </location>
</feature>
<comment type="similarity">
    <text evidence="1 9 10">Belongs to the peptidase S8 family.</text>
</comment>
<dbReference type="InterPro" id="IPR003137">
    <property type="entry name" value="PA_domain"/>
</dbReference>
<proteinExistence type="inferred from homology"/>
<dbReference type="CDD" id="cd02124">
    <property type="entry name" value="PA_PoS1_like"/>
    <property type="match status" value="1"/>
</dbReference>
<keyword evidence="4 9" id="KW-0645">Protease</keyword>
<feature type="active site" description="Charge relay system" evidence="8 9">
    <location>
        <position position="212"/>
    </location>
</feature>
<dbReference type="PANTHER" id="PTHR43806:SF66">
    <property type="entry name" value="SERIN ENDOPEPTIDASE"/>
    <property type="match status" value="1"/>
</dbReference>
<dbReference type="InterPro" id="IPR046450">
    <property type="entry name" value="PA_dom_sf"/>
</dbReference>
<evidence type="ECO:0000256" key="5">
    <source>
        <dbReference type="ARBA" id="ARBA00022729"/>
    </source>
</evidence>
<dbReference type="PROSITE" id="PS00138">
    <property type="entry name" value="SUBTILASE_SER"/>
    <property type="match status" value="1"/>
</dbReference>
<dbReference type="GO" id="GO:0005615">
    <property type="term" value="C:extracellular space"/>
    <property type="evidence" value="ECO:0007669"/>
    <property type="project" value="TreeGrafter"/>
</dbReference>
<keyword evidence="7 9" id="KW-0720">Serine protease</keyword>
<dbReference type="InterPro" id="IPR034187">
    <property type="entry name" value="Peptidases_S8_5"/>
</dbReference>
<evidence type="ECO:0000256" key="11">
    <source>
        <dbReference type="SAM" id="SignalP"/>
    </source>
</evidence>
<feature type="domain" description="Peptidase S8/S53" evidence="12">
    <location>
        <begin position="153"/>
        <end position="581"/>
    </location>
</feature>
<dbReference type="SUPFAM" id="SSF52743">
    <property type="entry name" value="Subtilisin-like"/>
    <property type="match status" value="1"/>
</dbReference>
<dbReference type="PROSITE" id="PS00137">
    <property type="entry name" value="SUBTILASE_HIS"/>
    <property type="match status" value="1"/>
</dbReference>
<dbReference type="InterPro" id="IPR050131">
    <property type="entry name" value="Peptidase_S8_subtilisin-like"/>
</dbReference>
<keyword evidence="6 9" id="KW-0378">Hydrolase</keyword>
<name>A0A8H6W502_MYCCL</name>
<dbReference type="AlphaFoldDB" id="A0A8H6W502"/>
<dbReference type="PANTHER" id="PTHR43806">
    <property type="entry name" value="PEPTIDASE S8"/>
    <property type="match status" value="1"/>
</dbReference>
<evidence type="ECO:0000313" key="14">
    <source>
        <dbReference type="EMBL" id="KAF7305984.1"/>
    </source>
</evidence>
<feature type="signal peptide" evidence="11">
    <location>
        <begin position="1"/>
        <end position="16"/>
    </location>
</feature>
<dbReference type="GO" id="GO:0006508">
    <property type="term" value="P:proteolysis"/>
    <property type="evidence" value="ECO:0007669"/>
    <property type="project" value="UniProtKB-KW"/>
</dbReference>
<sequence>MKAGLVPLAILPLVLAAARLPTYQQAQQASIYIPDTFIVEISSAATSKRGAASASPLATLQSSGISFHAIAEYNTPEIFVGASIRLTPLSTTQDLARLANEQAVISIRPVIKVAQPQPVNATIVDSTLDNLPDTYSTHVMTGVDKIHAVGNFGAGVKIGIIDTGIDYTHPLLGGGFGPGFKVIGGYDFVGDNYNGQNLPMPDPNPLDECNGHGTHVAGIIGANPDNGFGISGVAFNASLASYRIFGCTGFTTDDIIVEALIRAYNDKMDILTLSLGGASGWTEGTASVVASRIQQQGRVLTVAAGNDGMEGAWYTSDPGAGIGVISVASVDNVATPVQNLTVQGAQHNPIPYLQPLPFNATGQYPVYATSSDTTNIDDACSPLPDDTPNLSSYVVLIHRGSCTFVQKLMNAAAKGATLALIYNSDQGSFSPIDVGSFKAVLISADDGKWLVQQSLTNPNLTISFPQSGAAFEMPNPDGGGLISEFSTIGPTFDMHLSPSLAAPGGNILSTFPLALGGYAVESGTSMATPFVAGAAALVFNAKGKTQQVAFNMQSLLQTTSATVASSHTDGTPLQTVAQQGAGLIQVDRAIAAETIVSPSQIALNDTAHFKPNHTISITNLGSKRVVYTLLHVPAETIQTVDGEGFPNLDPVGDTKHVVATIMPPPGPDATLPVYSGYIQVVSVTESFHVTYLGVASSLKTAQVLDTTDEFFGIPLPTVLTASGVPQTGPTNYTFMNIDFPVYLMRLLFGTAYLRFDLVDKDIVLPNNGSSSKVKTIGPLAEMVYLPRSSSDPFSGYTTIIFMGQYANGTRIDDGQYRALLRLLKVAGNPRMEGDYETWLSPQFGVVTPS</sequence>
<evidence type="ECO:0000259" key="12">
    <source>
        <dbReference type="Pfam" id="PF00082"/>
    </source>
</evidence>
<dbReference type="SUPFAM" id="SSF52025">
    <property type="entry name" value="PA domain"/>
    <property type="match status" value="1"/>
</dbReference>
<dbReference type="EMBL" id="JACAZE010000009">
    <property type="protein sequence ID" value="KAF7305984.1"/>
    <property type="molecule type" value="Genomic_DNA"/>
</dbReference>
<dbReference type="InterPro" id="IPR000209">
    <property type="entry name" value="Peptidase_S8/S53_dom"/>
</dbReference>
<dbReference type="PRINTS" id="PR00723">
    <property type="entry name" value="SUBTILISIN"/>
</dbReference>
<keyword evidence="15" id="KW-1185">Reference proteome</keyword>
<evidence type="ECO:0000259" key="13">
    <source>
        <dbReference type="Pfam" id="PF02225"/>
    </source>
</evidence>
<dbReference type="GO" id="GO:0004252">
    <property type="term" value="F:serine-type endopeptidase activity"/>
    <property type="evidence" value="ECO:0007669"/>
    <property type="project" value="UniProtKB-UniRule"/>
</dbReference>
<dbReference type="InterPro" id="IPR036852">
    <property type="entry name" value="Peptidase_S8/S53_dom_sf"/>
</dbReference>
<evidence type="ECO:0000256" key="4">
    <source>
        <dbReference type="ARBA" id="ARBA00022670"/>
    </source>
</evidence>
<evidence type="ECO:0000256" key="3">
    <source>
        <dbReference type="ARBA" id="ARBA00022525"/>
    </source>
</evidence>
<organism evidence="14 15">
    <name type="scientific">Mycena chlorophos</name>
    <name type="common">Agaric fungus</name>
    <name type="synonym">Agaricus chlorophos</name>
    <dbReference type="NCBI Taxonomy" id="658473"/>
    <lineage>
        <taxon>Eukaryota</taxon>
        <taxon>Fungi</taxon>
        <taxon>Dikarya</taxon>
        <taxon>Basidiomycota</taxon>
        <taxon>Agaricomycotina</taxon>
        <taxon>Agaricomycetes</taxon>
        <taxon>Agaricomycetidae</taxon>
        <taxon>Agaricales</taxon>
        <taxon>Marasmiineae</taxon>
        <taxon>Mycenaceae</taxon>
        <taxon>Mycena</taxon>
    </lineage>
</organism>
<evidence type="ECO:0000256" key="7">
    <source>
        <dbReference type="ARBA" id="ARBA00022825"/>
    </source>
</evidence>
<evidence type="ECO:0000256" key="6">
    <source>
        <dbReference type="ARBA" id="ARBA00022801"/>
    </source>
</evidence>
<feature type="active site" description="Charge relay system" evidence="8 9">
    <location>
        <position position="525"/>
    </location>
</feature>
<gene>
    <name evidence="14" type="ORF">HMN09_00752900</name>
</gene>
<accession>A0A8H6W502</accession>
<keyword evidence="2" id="KW-0134">Cell wall</keyword>
<dbReference type="OrthoDB" id="206201at2759"/>
<evidence type="ECO:0000256" key="1">
    <source>
        <dbReference type="ARBA" id="ARBA00011073"/>
    </source>
</evidence>
<dbReference type="InterPro" id="IPR023827">
    <property type="entry name" value="Peptidase_S8_Asp-AS"/>
</dbReference>
<feature type="domain" description="PA" evidence="13">
    <location>
        <begin position="386"/>
        <end position="450"/>
    </location>
</feature>
<protein>
    <submittedName>
        <fullName evidence="14">Subtilisin-like protease</fullName>
    </submittedName>
</protein>
<comment type="caution">
    <text evidence="14">The sequence shown here is derived from an EMBL/GenBank/DDBJ whole genome shotgun (WGS) entry which is preliminary data.</text>
</comment>
<dbReference type="InterPro" id="IPR015500">
    <property type="entry name" value="Peptidase_S8_subtilisin-rel"/>
</dbReference>
<dbReference type="Pfam" id="PF00082">
    <property type="entry name" value="Peptidase_S8"/>
    <property type="match status" value="1"/>
</dbReference>
<dbReference type="Gene3D" id="3.40.50.200">
    <property type="entry name" value="Peptidase S8/S53 domain"/>
    <property type="match status" value="1"/>
</dbReference>
<dbReference type="Proteomes" id="UP000613580">
    <property type="component" value="Unassembled WGS sequence"/>
</dbReference>
<feature type="chain" id="PRO_5034039338" evidence="11">
    <location>
        <begin position="17"/>
        <end position="849"/>
    </location>
</feature>
<keyword evidence="5 11" id="KW-0732">Signal</keyword>
<dbReference type="InterPro" id="IPR023828">
    <property type="entry name" value="Peptidase_S8_Ser-AS"/>
</dbReference>
<evidence type="ECO:0000256" key="8">
    <source>
        <dbReference type="PIRSR" id="PIRSR615500-1"/>
    </source>
</evidence>
<dbReference type="InterPro" id="IPR022398">
    <property type="entry name" value="Peptidase_S8_His-AS"/>
</dbReference>
<dbReference type="PROSITE" id="PS00136">
    <property type="entry name" value="SUBTILASE_ASP"/>
    <property type="match status" value="1"/>
</dbReference>
<reference evidence="14" key="1">
    <citation type="submission" date="2020-05" db="EMBL/GenBank/DDBJ databases">
        <title>Mycena genomes resolve the evolution of fungal bioluminescence.</title>
        <authorList>
            <person name="Tsai I.J."/>
        </authorList>
    </citation>
    <scope>NUCLEOTIDE SEQUENCE</scope>
    <source>
        <strain evidence="14">110903Hualien_Pintung</strain>
    </source>
</reference>
<dbReference type="Pfam" id="PF02225">
    <property type="entry name" value="PA"/>
    <property type="match status" value="1"/>
</dbReference>
<evidence type="ECO:0000256" key="10">
    <source>
        <dbReference type="RuleBase" id="RU003355"/>
    </source>
</evidence>
<evidence type="ECO:0000256" key="9">
    <source>
        <dbReference type="PROSITE-ProRule" id="PRU01240"/>
    </source>
</evidence>
<dbReference type="PROSITE" id="PS51892">
    <property type="entry name" value="SUBTILASE"/>
    <property type="match status" value="1"/>
</dbReference>
<keyword evidence="3" id="KW-0964">Secreted</keyword>
<dbReference type="Gene3D" id="3.50.30.30">
    <property type="match status" value="1"/>
</dbReference>
<dbReference type="CDD" id="cd07489">
    <property type="entry name" value="Peptidases_S8_5"/>
    <property type="match status" value="1"/>
</dbReference>